<feature type="region of interest" description="Disordered" evidence="1">
    <location>
        <begin position="280"/>
        <end position="325"/>
    </location>
</feature>
<organism evidence="4 5">
    <name type="scientific">Micrococcus cohnii</name>
    <dbReference type="NCBI Taxonomy" id="993416"/>
    <lineage>
        <taxon>Bacteria</taxon>
        <taxon>Bacillati</taxon>
        <taxon>Actinomycetota</taxon>
        <taxon>Actinomycetes</taxon>
        <taxon>Micrococcales</taxon>
        <taxon>Micrococcaceae</taxon>
        <taxon>Micrococcus</taxon>
    </lineage>
</organism>
<dbReference type="RefSeq" id="WP_343059355.1">
    <property type="nucleotide sequence ID" value="NZ_JACHNA010000001.1"/>
</dbReference>
<dbReference type="NCBIfam" id="TIGR02271">
    <property type="entry name" value="YsnF/AvaK domain"/>
    <property type="match status" value="1"/>
</dbReference>
<dbReference type="AlphaFoldDB" id="A0A7W7GQM5"/>
<gene>
    <name evidence="4" type="ORF">HDA30_002028</name>
</gene>
<feature type="region of interest" description="Disordered" evidence="1">
    <location>
        <begin position="246"/>
        <end position="267"/>
    </location>
</feature>
<feature type="compositionally biased region" description="Basic and acidic residues" evidence="1">
    <location>
        <begin position="161"/>
        <end position="195"/>
    </location>
</feature>
<feature type="domain" description="DUF2382" evidence="3">
    <location>
        <begin position="204"/>
        <end position="309"/>
    </location>
</feature>
<dbReference type="Gene3D" id="3.90.50.10">
    <property type="entry name" value="Photosynthetic Reaction Center, subunit H, domain 2"/>
    <property type="match status" value="1"/>
</dbReference>
<dbReference type="InterPro" id="IPR027275">
    <property type="entry name" value="PRC-brl_dom"/>
</dbReference>
<evidence type="ECO:0000313" key="5">
    <source>
        <dbReference type="Proteomes" id="UP000540191"/>
    </source>
</evidence>
<name>A0A7W7GQM5_9MICC</name>
<evidence type="ECO:0000259" key="2">
    <source>
        <dbReference type="Pfam" id="PF05239"/>
    </source>
</evidence>
<keyword evidence="5" id="KW-1185">Reference proteome</keyword>
<accession>A0A7W7GQM5</accession>
<dbReference type="InterPro" id="IPR052967">
    <property type="entry name" value="Stress_Response_Assoc"/>
</dbReference>
<evidence type="ECO:0000256" key="1">
    <source>
        <dbReference type="SAM" id="MobiDB-lite"/>
    </source>
</evidence>
<reference evidence="4 5" key="1">
    <citation type="submission" date="2020-08" db="EMBL/GenBank/DDBJ databases">
        <title>Sequencing the genomes of 1000 actinobacteria strains.</title>
        <authorList>
            <person name="Klenk H.-P."/>
        </authorList>
    </citation>
    <scope>NUCLEOTIDE SEQUENCE [LARGE SCALE GENOMIC DNA]</scope>
    <source>
        <strain evidence="4 5">DSM 23974</strain>
    </source>
</reference>
<protein>
    <submittedName>
        <fullName evidence="4">Uncharacterized protein (TIGR02271 family)</fullName>
    </submittedName>
</protein>
<feature type="compositionally biased region" description="Basic and acidic residues" evidence="1">
    <location>
        <begin position="123"/>
        <end position="146"/>
    </location>
</feature>
<dbReference type="EMBL" id="JACHNA010000001">
    <property type="protein sequence ID" value="MBB4736520.1"/>
    <property type="molecule type" value="Genomic_DNA"/>
</dbReference>
<feature type="region of interest" description="Disordered" evidence="1">
    <location>
        <begin position="123"/>
        <end position="199"/>
    </location>
</feature>
<feature type="compositionally biased region" description="Basic and acidic residues" evidence="1">
    <location>
        <begin position="257"/>
        <end position="267"/>
    </location>
</feature>
<dbReference type="PANTHER" id="PTHR38463:SF1">
    <property type="entry name" value="STRESS RESPONSE PROTEIN YSNF"/>
    <property type="match status" value="1"/>
</dbReference>
<dbReference type="GO" id="GO:0019684">
    <property type="term" value="P:photosynthesis, light reaction"/>
    <property type="evidence" value="ECO:0007669"/>
    <property type="project" value="InterPro"/>
</dbReference>
<dbReference type="InterPro" id="IPR011033">
    <property type="entry name" value="PRC_barrel-like_sf"/>
</dbReference>
<feature type="domain" description="PRC-barrel" evidence="2">
    <location>
        <begin position="22"/>
        <end position="89"/>
    </location>
</feature>
<evidence type="ECO:0000313" key="4">
    <source>
        <dbReference type="EMBL" id="MBB4736520.1"/>
    </source>
</evidence>
<feature type="compositionally biased region" description="Polar residues" evidence="1">
    <location>
        <begin position="1"/>
        <end position="16"/>
    </location>
</feature>
<evidence type="ECO:0000259" key="3">
    <source>
        <dbReference type="Pfam" id="PF09557"/>
    </source>
</evidence>
<dbReference type="InterPro" id="IPR014747">
    <property type="entry name" value="Bac_photo_RC_H_C"/>
</dbReference>
<dbReference type="PANTHER" id="PTHR38463">
    <property type="entry name" value="STRESS RESPONSE PROTEIN YSNF"/>
    <property type="match status" value="1"/>
</dbReference>
<sequence>MDRNIDNTQGRTNQTGGLDRDSLDQLQNATVFSNDGDKIGSVGQVYLDDQTNQPTFVTVKTGLLGTKENFVPLNEARTTADGVTVPFDKNFVKDAPNVDADGNLSPEEEQRIYEYYSMDYGHAGDRDGLRDGDRDGLRDGDRRHDAGVGAAAGAAGAAGGLRDRDGDRDGLRDGDRDGLRDGDRDGLRDGDRDGLRDDDDSVVVRDEKLNVGTERRATGRARLRKHSYTTTETVEVPVEREELVVERESIDPNSPEARADGRDDEASVTLHEDVAVADKSVDAEKVSLGKRTTQDTERVSEEVRHEDVEMDRDGARRDDIDGTRR</sequence>
<dbReference type="SUPFAM" id="SSF50346">
    <property type="entry name" value="PRC-barrel domain"/>
    <property type="match status" value="1"/>
</dbReference>
<comment type="caution">
    <text evidence="4">The sequence shown here is derived from an EMBL/GenBank/DDBJ whole genome shotgun (WGS) entry which is preliminary data.</text>
</comment>
<feature type="region of interest" description="Disordered" evidence="1">
    <location>
        <begin position="1"/>
        <end position="22"/>
    </location>
</feature>
<dbReference type="Pfam" id="PF05239">
    <property type="entry name" value="PRC"/>
    <property type="match status" value="1"/>
</dbReference>
<dbReference type="Pfam" id="PF09557">
    <property type="entry name" value="DUF2382"/>
    <property type="match status" value="1"/>
</dbReference>
<proteinExistence type="predicted"/>
<dbReference type="GO" id="GO:0030077">
    <property type="term" value="C:plasma membrane light-harvesting complex"/>
    <property type="evidence" value="ECO:0007669"/>
    <property type="project" value="InterPro"/>
</dbReference>
<dbReference type="InterPro" id="IPR019060">
    <property type="entry name" value="DUF2382"/>
</dbReference>
<dbReference type="Proteomes" id="UP000540191">
    <property type="component" value="Unassembled WGS sequence"/>
</dbReference>